<dbReference type="InterPro" id="IPR000160">
    <property type="entry name" value="GGDEF_dom"/>
</dbReference>
<feature type="transmembrane region" description="Helical" evidence="1">
    <location>
        <begin position="166"/>
        <end position="187"/>
    </location>
</feature>
<dbReference type="InterPro" id="IPR029787">
    <property type="entry name" value="Nucleotide_cyclase"/>
</dbReference>
<feature type="transmembrane region" description="Helical" evidence="1">
    <location>
        <begin position="60"/>
        <end position="79"/>
    </location>
</feature>
<feature type="transmembrane region" description="Helical" evidence="1">
    <location>
        <begin position="120"/>
        <end position="136"/>
    </location>
</feature>
<dbReference type="FunFam" id="3.30.70.270:FF:000001">
    <property type="entry name" value="Diguanylate cyclase domain protein"/>
    <property type="match status" value="1"/>
</dbReference>
<feature type="transmembrane region" description="Helical" evidence="1">
    <location>
        <begin position="36"/>
        <end position="54"/>
    </location>
</feature>
<evidence type="ECO:0000313" key="3">
    <source>
        <dbReference type="EMBL" id="HIS92579.1"/>
    </source>
</evidence>
<protein>
    <submittedName>
        <fullName evidence="3">Diguanylate cyclase</fullName>
    </submittedName>
</protein>
<keyword evidence="1" id="KW-1133">Transmembrane helix</keyword>
<organism evidence="3 4">
    <name type="scientific">Candidatus Alectryocaccomicrobium excrementavium</name>
    <dbReference type="NCBI Taxonomy" id="2840668"/>
    <lineage>
        <taxon>Bacteria</taxon>
        <taxon>Bacillati</taxon>
        <taxon>Bacillota</taxon>
        <taxon>Clostridia</taxon>
        <taxon>Candidatus Alectryocaccomicrobium</taxon>
    </lineage>
</organism>
<dbReference type="Gene3D" id="3.30.70.270">
    <property type="match status" value="1"/>
</dbReference>
<dbReference type="SUPFAM" id="SSF55073">
    <property type="entry name" value="Nucleotide cyclase"/>
    <property type="match status" value="1"/>
</dbReference>
<dbReference type="PANTHER" id="PTHR45138:SF9">
    <property type="entry name" value="DIGUANYLATE CYCLASE DGCM-RELATED"/>
    <property type="match status" value="1"/>
</dbReference>
<feature type="transmembrane region" description="Helical" evidence="1">
    <location>
        <begin position="141"/>
        <end position="160"/>
    </location>
</feature>
<dbReference type="EMBL" id="DVJN01000120">
    <property type="protein sequence ID" value="HIS92579.1"/>
    <property type="molecule type" value="Genomic_DNA"/>
</dbReference>
<dbReference type="InterPro" id="IPR043128">
    <property type="entry name" value="Rev_trsase/Diguanyl_cyclase"/>
</dbReference>
<dbReference type="PANTHER" id="PTHR45138">
    <property type="entry name" value="REGULATORY COMPONENTS OF SENSORY TRANSDUCTION SYSTEM"/>
    <property type="match status" value="1"/>
</dbReference>
<accession>A0A9D1K5K6</accession>
<dbReference type="GO" id="GO:0005886">
    <property type="term" value="C:plasma membrane"/>
    <property type="evidence" value="ECO:0007669"/>
    <property type="project" value="TreeGrafter"/>
</dbReference>
<reference evidence="3" key="2">
    <citation type="journal article" date="2021" name="PeerJ">
        <title>Extensive microbial diversity within the chicken gut microbiome revealed by metagenomics and culture.</title>
        <authorList>
            <person name="Gilroy R."/>
            <person name="Ravi A."/>
            <person name="Getino M."/>
            <person name="Pursley I."/>
            <person name="Horton D.L."/>
            <person name="Alikhan N.F."/>
            <person name="Baker D."/>
            <person name="Gharbi K."/>
            <person name="Hall N."/>
            <person name="Watson M."/>
            <person name="Adriaenssens E.M."/>
            <person name="Foster-Nyarko E."/>
            <person name="Jarju S."/>
            <person name="Secka A."/>
            <person name="Antonio M."/>
            <person name="Oren A."/>
            <person name="Chaudhuri R.R."/>
            <person name="La Ragione R."/>
            <person name="Hildebrand F."/>
            <person name="Pallen M.J."/>
        </authorList>
    </citation>
    <scope>NUCLEOTIDE SEQUENCE</scope>
    <source>
        <strain evidence="3">13766</strain>
    </source>
</reference>
<dbReference type="Pfam" id="PF00990">
    <property type="entry name" value="GGDEF"/>
    <property type="match status" value="1"/>
</dbReference>
<reference evidence="3" key="1">
    <citation type="submission" date="2020-10" db="EMBL/GenBank/DDBJ databases">
        <authorList>
            <person name="Gilroy R."/>
        </authorList>
    </citation>
    <scope>NUCLEOTIDE SEQUENCE</scope>
    <source>
        <strain evidence="3">13766</strain>
    </source>
</reference>
<dbReference type="NCBIfam" id="TIGR00254">
    <property type="entry name" value="GGDEF"/>
    <property type="match status" value="1"/>
</dbReference>
<dbReference type="AlphaFoldDB" id="A0A9D1K5K6"/>
<dbReference type="GO" id="GO:0043709">
    <property type="term" value="P:cell adhesion involved in single-species biofilm formation"/>
    <property type="evidence" value="ECO:0007669"/>
    <property type="project" value="TreeGrafter"/>
</dbReference>
<evidence type="ECO:0000313" key="4">
    <source>
        <dbReference type="Proteomes" id="UP000824140"/>
    </source>
</evidence>
<proteinExistence type="predicted"/>
<gene>
    <name evidence="3" type="ORF">IAA84_06125</name>
</gene>
<keyword evidence="1" id="KW-0472">Membrane</keyword>
<evidence type="ECO:0000256" key="1">
    <source>
        <dbReference type="SAM" id="Phobius"/>
    </source>
</evidence>
<evidence type="ECO:0000259" key="2">
    <source>
        <dbReference type="PROSITE" id="PS50887"/>
    </source>
</evidence>
<comment type="caution">
    <text evidence="3">The sequence shown here is derived from an EMBL/GenBank/DDBJ whole genome shotgun (WGS) entry which is preliminary data.</text>
</comment>
<name>A0A9D1K5K6_9FIRM</name>
<dbReference type="CDD" id="cd01949">
    <property type="entry name" value="GGDEF"/>
    <property type="match status" value="1"/>
</dbReference>
<dbReference type="Proteomes" id="UP000824140">
    <property type="component" value="Unassembled WGS sequence"/>
</dbReference>
<dbReference type="GO" id="GO:1902201">
    <property type="term" value="P:negative regulation of bacterial-type flagellum-dependent cell motility"/>
    <property type="evidence" value="ECO:0007669"/>
    <property type="project" value="TreeGrafter"/>
</dbReference>
<feature type="transmembrane region" description="Helical" evidence="1">
    <location>
        <begin position="91"/>
        <end position="114"/>
    </location>
</feature>
<keyword evidence="1" id="KW-0812">Transmembrane</keyword>
<dbReference type="PROSITE" id="PS50887">
    <property type="entry name" value="GGDEF"/>
    <property type="match status" value="1"/>
</dbReference>
<feature type="domain" description="GGDEF" evidence="2">
    <location>
        <begin position="234"/>
        <end position="367"/>
    </location>
</feature>
<sequence length="370" mass="41649">MKRIWHAYAAFRARNQGYFQRCEAQIAQSNLHMLQAALWVLLPFFLLYGIWTTITMRNPLLIACYAAICAALLGLFALTRRFRRQAPAPRTVQAACYLCVCMLMAFIITISIFPFPEQPALFYSLCYIIVATLFFFPYQRILLLMTGISGIYLLLVALFRPQEVAIFDRFSAVTTWLATSFFLLLICDLRLRSGEAQEQLEKASRTDSLTSLLNRPGAQVHMFPSFRRCQESHLPVAVMMIDVDRFKDYNDALGHPAGDDCLRTISKTIATFAVEHGFFAARYGGEEFLLFMSAVSTEKAQSLSNELLERVRQKAIAGPNGIVTISAGVAVRRPGPQDTLEELILRADEALYRAKGAGRNQVIVTDLESI</sequence>
<dbReference type="SMART" id="SM00267">
    <property type="entry name" value="GGDEF"/>
    <property type="match status" value="1"/>
</dbReference>
<dbReference type="GO" id="GO:0052621">
    <property type="term" value="F:diguanylate cyclase activity"/>
    <property type="evidence" value="ECO:0007669"/>
    <property type="project" value="TreeGrafter"/>
</dbReference>
<dbReference type="InterPro" id="IPR050469">
    <property type="entry name" value="Diguanylate_Cyclase"/>
</dbReference>